<keyword evidence="7" id="KW-1185">Reference proteome</keyword>
<proteinExistence type="predicted"/>
<keyword evidence="3 5" id="KW-1133">Transmembrane helix</keyword>
<accession>A0A9Q1RF80</accession>
<dbReference type="InterPro" id="IPR051085">
    <property type="entry name" value="MB_O-acyltransferase"/>
</dbReference>
<sequence length="327" mass="37570">MKGIHFPFLGEVGHIWTITEALLGGTAASILKHIKRCNNCSLGRTCYQLLQERSLESDKFSFTIYLCYLIYAPLYIAGPIVSFNAFASQLDSPQTTHSLKDVVWYGLPWNFSFMLMESMTHFFYYNAFAISGTWKYLSPLDIFIVGYGINGIEAPENMPRCINNCYNLESFWRNWHASFNKWLVRYMYIPLGGTQMKLLNVWVIFTFVAVWHDLEWKLLSWAWLTCIFFIPEMIIKSTTNVLKVESSFGKFLYRELSAVAGAITITCLMVANLVGFVIGSSGINWLLSKFLQKEGLPTLGGMFITFYVGTKLMFHISDAKQKRIHNR</sequence>
<feature type="transmembrane region" description="Helical" evidence="5">
    <location>
        <begin position="62"/>
        <end position="87"/>
    </location>
</feature>
<dbReference type="Pfam" id="PF03062">
    <property type="entry name" value="MBOAT"/>
    <property type="match status" value="1"/>
</dbReference>
<dbReference type="AlphaFoldDB" id="A0A9Q1RF80"/>
<dbReference type="EMBL" id="JAJAGQ010000007">
    <property type="protein sequence ID" value="KAJ8557278.1"/>
    <property type="molecule type" value="Genomic_DNA"/>
</dbReference>
<dbReference type="Proteomes" id="UP001152561">
    <property type="component" value="Unassembled WGS sequence"/>
</dbReference>
<evidence type="ECO:0000256" key="5">
    <source>
        <dbReference type="SAM" id="Phobius"/>
    </source>
</evidence>
<organism evidence="6 7">
    <name type="scientific">Anisodus acutangulus</name>
    <dbReference type="NCBI Taxonomy" id="402998"/>
    <lineage>
        <taxon>Eukaryota</taxon>
        <taxon>Viridiplantae</taxon>
        <taxon>Streptophyta</taxon>
        <taxon>Embryophyta</taxon>
        <taxon>Tracheophyta</taxon>
        <taxon>Spermatophyta</taxon>
        <taxon>Magnoliopsida</taxon>
        <taxon>eudicotyledons</taxon>
        <taxon>Gunneridae</taxon>
        <taxon>Pentapetalae</taxon>
        <taxon>asterids</taxon>
        <taxon>lamiids</taxon>
        <taxon>Solanales</taxon>
        <taxon>Solanaceae</taxon>
        <taxon>Solanoideae</taxon>
        <taxon>Hyoscyameae</taxon>
        <taxon>Anisodus</taxon>
    </lineage>
</organism>
<feature type="transmembrane region" description="Helical" evidence="5">
    <location>
        <begin position="218"/>
        <end position="235"/>
    </location>
</feature>
<dbReference type="GO" id="GO:0019432">
    <property type="term" value="P:triglyceride biosynthetic process"/>
    <property type="evidence" value="ECO:0007669"/>
    <property type="project" value="UniProtKB-ARBA"/>
</dbReference>
<feature type="transmembrane region" description="Helical" evidence="5">
    <location>
        <begin position="107"/>
        <end position="125"/>
    </location>
</feature>
<dbReference type="PANTHER" id="PTHR13285:SF18">
    <property type="entry name" value="PROTEIN-CYSTEINE N-PALMITOYLTRANSFERASE RASP"/>
    <property type="match status" value="1"/>
</dbReference>
<dbReference type="PANTHER" id="PTHR13285">
    <property type="entry name" value="ACYLTRANSFERASE"/>
    <property type="match status" value="1"/>
</dbReference>
<name>A0A9Q1RF80_9SOLA</name>
<dbReference type="GO" id="GO:0005783">
    <property type="term" value="C:endoplasmic reticulum"/>
    <property type="evidence" value="ECO:0007669"/>
    <property type="project" value="TreeGrafter"/>
</dbReference>
<protein>
    <submittedName>
        <fullName evidence="6">Uncharacterized protein</fullName>
    </submittedName>
</protein>
<feature type="transmembrane region" description="Helical" evidence="5">
    <location>
        <begin position="256"/>
        <end position="278"/>
    </location>
</feature>
<evidence type="ECO:0000313" key="7">
    <source>
        <dbReference type="Proteomes" id="UP001152561"/>
    </source>
</evidence>
<evidence type="ECO:0000256" key="3">
    <source>
        <dbReference type="ARBA" id="ARBA00022989"/>
    </source>
</evidence>
<feature type="transmembrane region" description="Helical" evidence="5">
    <location>
        <begin position="188"/>
        <end position="212"/>
    </location>
</feature>
<gene>
    <name evidence="6" type="ORF">K7X08_002903</name>
</gene>
<evidence type="ECO:0000256" key="4">
    <source>
        <dbReference type="ARBA" id="ARBA00023136"/>
    </source>
</evidence>
<evidence type="ECO:0000256" key="1">
    <source>
        <dbReference type="ARBA" id="ARBA00004141"/>
    </source>
</evidence>
<evidence type="ECO:0000313" key="6">
    <source>
        <dbReference type="EMBL" id="KAJ8557278.1"/>
    </source>
</evidence>
<keyword evidence="4 5" id="KW-0472">Membrane</keyword>
<feature type="transmembrane region" description="Helical" evidence="5">
    <location>
        <begin position="298"/>
        <end position="317"/>
    </location>
</feature>
<comment type="caution">
    <text evidence="6">The sequence shown here is derived from an EMBL/GenBank/DDBJ whole genome shotgun (WGS) entry which is preliminary data.</text>
</comment>
<dbReference type="GO" id="GO:0016746">
    <property type="term" value="F:acyltransferase activity"/>
    <property type="evidence" value="ECO:0007669"/>
    <property type="project" value="TreeGrafter"/>
</dbReference>
<dbReference type="InterPro" id="IPR004299">
    <property type="entry name" value="MBOAT_fam"/>
</dbReference>
<dbReference type="OrthoDB" id="420606at2759"/>
<dbReference type="GO" id="GO:0016020">
    <property type="term" value="C:membrane"/>
    <property type="evidence" value="ECO:0007669"/>
    <property type="project" value="UniProtKB-SubCell"/>
</dbReference>
<comment type="subcellular location">
    <subcellularLocation>
        <location evidence="1">Membrane</location>
        <topology evidence="1">Multi-pass membrane protein</topology>
    </subcellularLocation>
</comment>
<reference evidence="7" key="1">
    <citation type="journal article" date="2023" name="Proc. Natl. Acad. Sci. U.S.A.">
        <title>Genomic and structural basis for evolution of tropane alkaloid biosynthesis.</title>
        <authorList>
            <person name="Wanga Y.-J."/>
            <person name="Taina T."/>
            <person name="Yua J.-Y."/>
            <person name="Lia J."/>
            <person name="Xua B."/>
            <person name="Chenc J."/>
            <person name="D'Auriad J.C."/>
            <person name="Huanga J.-P."/>
            <person name="Huanga S.-X."/>
        </authorList>
    </citation>
    <scope>NUCLEOTIDE SEQUENCE [LARGE SCALE GENOMIC DNA]</scope>
    <source>
        <strain evidence="7">cv. KIB-2019</strain>
    </source>
</reference>
<evidence type="ECO:0000256" key="2">
    <source>
        <dbReference type="ARBA" id="ARBA00022692"/>
    </source>
</evidence>
<keyword evidence="2 5" id="KW-0812">Transmembrane</keyword>